<dbReference type="InterPro" id="IPR000600">
    <property type="entry name" value="ROK"/>
</dbReference>
<evidence type="ECO:0000313" key="3">
    <source>
        <dbReference type="Proteomes" id="UP000065807"/>
    </source>
</evidence>
<sequence length="332" mass="34079">MGEAEAPRFVGVDVGGTKVAAGIVTANGDVLAWASRAVARGASASTVVEEIRDAVEEARSRARVGWEAVRAVGVGAPGRVDPQAGTWEGSSNLVLDSGAVPLRYQLEAWAGLPTFLENDVKAAALGEFHHGVGHGLGTGTRSLLYVSVGTGLAAGLVMDGELFRGTGEAGEIGHIPVVADGYPCNCGQRGCLETVASGRALARWAREVVEDAQWATSMGRQRLDGAPLNGQDVLEAAARGDRAALDLRRRLARGIALAVVIGVRAYDPDLVVLGGGVAVGGERPLLDEVRAAVGTLAPELRKAEACVHLTPLGHLAGVVGAATVARLGLSRM</sequence>
<dbReference type="Pfam" id="PF00480">
    <property type="entry name" value="ROK"/>
    <property type="match status" value="1"/>
</dbReference>
<dbReference type="KEGG" id="lpil:LIP_2069"/>
<dbReference type="InterPro" id="IPR043129">
    <property type="entry name" value="ATPase_NBD"/>
</dbReference>
<gene>
    <name evidence="2" type="ORF">LIP_2069</name>
</gene>
<dbReference type="PANTHER" id="PTHR18964">
    <property type="entry name" value="ROK (REPRESSOR, ORF, KINASE) FAMILY"/>
    <property type="match status" value="1"/>
</dbReference>
<dbReference type="PANTHER" id="PTHR18964:SF173">
    <property type="entry name" value="GLUCOKINASE"/>
    <property type="match status" value="1"/>
</dbReference>
<dbReference type="RefSeq" id="WP_158509625.1">
    <property type="nucleotide sequence ID" value="NZ_AP014924.1"/>
</dbReference>
<organism evidence="2 3">
    <name type="scientific">Limnochorda pilosa</name>
    <dbReference type="NCBI Taxonomy" id="1555112"/>
    <lineage>
        <taxon>Bacteria</taxon>
        <taxon>Bacillati</taxon>
        <taxon>Bacillota</taxon>
        <taxon>Limnochordia</taxon>
        <taxon>Limnochordales</taxon>
        <taxon>Limnochordaceae</taxon>
        <taxon>Limnochorda</taxon>
    </lineage>
</organism>
<evidence type="ECO:0000313" key="2">
    <source>
        <dbReference type="EMBL" id="BAS27910.1"/>
    </source>
</evidence>
<accession>A0A0K2SLD2</accession>
<dbReference type="Proteomes" id="UP000065807">
    <property type="component" value="Chromosome"/>
</dbReference>
<comment type="similarity">
    <text evidence="1">Belongs to the ROK (NagC/XylR) family.</text>
</comment>
<dbReference type="OrthoDB" id="9810372at2"/>
<proteinExistence type="inferred from homology"/>
<name>A0A0K2SLD2_LIMPI</name>
<reference evidence="3" key="2">
    <citation type="journal article" date="2016" name="Int. J. Syst. Evol. Microbiol.">
        <title>Complete genome sequence and cell structure of Limnochorda pilosa, a Gram-negative spore-former within the phylum Firmicutes.</title>
        <authorList>
            <person name="Watanabe M."/>
            <person name="Kojima H."/>
            <person name="Fukui M."/>
        </authorList>
    </citation>
    <scope>NUCLEOTIDE SEQUENCE [LARGE SCALE GENOMIC DNA]</scope>
    <source>
        <strain evidence="3">HC45</strain>
    </source>
</reference>
<keyword evidence="2" id="KW-0418">Kinase</keyword>
<keyword evidence="3" id="KW-1185">Reference proteome</keyword>
<reference evidence="3" key="1">
    <citation type="submission" date="2015-07" db="EMBL/GenBank/DDBJ databases">
        <title>Complete genome sequence and phylogenetic analysis of Limnochorda pilosa.</title>
        <authorList>
            <person name="Watanabe M."/>
            <person name="Kojima H."/>
            <person name="Fukui M."/>
        </authorList>
    </citation>
    <scope>NUCLEOTIDE SEQUENCE [LARGE SCALE GENOMIC DNA]</scope>
    <source>
        <strain evidence="3">HC45</strain>
    </source>
</reference>
<evidence type="ECO:0000256" key="1">
    <source>
        <dbReference type="ARBA" id="ARBA00006479"/>
    </source>
</evidence>
<keyword evidence="2" id="KW-0808">Transferase</keyword>
<dbReference type="GO" id="GO:0016301">
    <property type="term" value="F:kinase activity"/>
    <property type="evidence" value="ECO:0007669"/>
    <property type="project" value="UniProtKB-KW"/>
</dbReference>
<dbReference type="EMBL" id="AP014924">
    <property type="protein sequence ID" value="BAS27910.1"/>
    <property type="molecule type" value="Genomic_DNA"/>
</dbReference>
<dbReference type="STRING" id="1555112.LIP_2069"/>
<dbReference type="AlphaFoldDB" id="A0A0K2SLD2"/>
<dbReference type="SUPFAM" id="SSF53067">
    <property type="entry name" value="Actin-like ATPase domain"/>
    <property type="match status" value="1"/>
</dbReference>
<protein>
    <submittedName>
        <fullName evidence="2">Glucokinase</fullName>
    </submittedName>
</protein>
<dbReference type="Gene3D" id="3.30.420.40">
    <property type="match status" value="2"/>
</dbReference>